<dbReference type="PANTHER" id="PTHR43434:SF1">
    <property type="entry name" value="PHOSPHOGLYCOLATE PHOSPHATASE"/>
    <property type="match status" value="1"/>
</dbReference>
<dbReference type="InterPro" id="IPR036412">
    <property type="entry name" value="HAD-like_sf"/>
</dbReference>
<protein>
    <submittedName>
        <fullName evidence="1">HAD hydrolase-like protein</fullName>
    </submittedName>
</protein>
<dbReference type="Proteomes" id="UP000823883">
    <property type="component" value="Unassembled WGS sequence"/>
</dbReference>
<dbReference type="SUPFAM" id="SSF56784">
    <property type="entry name" value="HAD-like"/>
    <property type="match status" value="1"/>
</dbReference>
<dbReference type="GO" id="GO:0006281">
    <property type="term" value="P:DNA repair"/>
    <property type="evidence" value="ECO:0007669"/>
    <property type="project" value="TreeGrafter"/>
</dbReference>
<dbReference type="AlphaFoldDB" id="A0A9D2PCT8"/>
<dbReference type="GO" id="GO:0008967">
    <property type="term" value="F:phosphoglycolate phosphatase activity"/>
    <property type="evidence" value="ECO:0007669"/>
    <property type="project" value="TreeGrafter"/>
</dbReference>
<evidence type="ECO:0000313" key="2">
    <source>
        <dbReference type="Proteomes" id="UP000823883"/>
    </source>
</evidence>
<dbReference type="Pfam" id="PF13419">
    <property type="entry name" value="HAD_2"/>
    <property type="match status" value="1"/>
</dbReference>
<comment type="caution">
    <text evidence="1">The sequence shown here is derived from an EMBL/GenBank/DDBJ whole genome shotgun (WGS) entry which is preliminary data.</text>
</comment>
<name>A0A9D2PCT8_9FIRM</name>
<gene>
    <name evidence="1" type="ORF">IAA04_10150</name>
</gene>
<reference evidence="1" key="1">
    <citation type="journal article" date="2021" name="PeerJ">
        <title>Extensive microbial diversity within the chicken gut microbiome revealed by metagenomics and culture.</title>
        <authorList>
            <person name="Gilroy R."/>
            <person name="Ravi A."/>
            <person name="Getino M."/>
            <person name="Pursley I."/>
            <person name="Horton D.L."/>
            <person name="Alikhan N.F."/>
            <person name="Baker D."/>
            <person name="Gharbi K."/>
            <person name="Hall N."/>
            <person name="Watson M."/>
            <person name="Adriaenssens E.M."/>
            <person name="Foster-Nyarko E."/>
            <person name="Jarju S."/>
            <person name="Secka A."/>
            <person name="Antonio M."/>
            <person name="Oren A."/>
            <person name="Chaudhuri R.R."/>
            <person name="La Ragione R."/>
            <person name="Hildebrand F."/>
            <person name="Pallen M.J."/>
        </authorList>
    </citation>
    <scope>NUCLEOTIDE SEQUENCE</scope>
    <source>
        <strain evidence="1">CHK183-5548</strain>
    </source>
</reference>
<dbReference type="Gene3D" id="3.40.50.1000">
    <property type="entry name" value="HAD superfamily/HAD-like"/>
    <property type="match status" value="1"/>
</dbReference>
<proteinExistence type="predicted"/>
<dbReference type="InterPro" id="IPR041492">
    <property type="entry name" value="HAD_2"/>
</dbReference>
<reference evidence="1" key="2">
    <citation type="submission" date="2021-04" db="EMBL/GenBank/DDBJ databases">
        <authorList>
            <person name="Gilroy R."/>
        </authorList>
    </citation>
    <scope>NUCLEOTIDE SEQUENCE</scope>
    <source>
        <strain evidence="1">CHK183-5548</strain>
    </source>
</reference>
<dbReference type="PANTHER" id="PTHR43434">
    <property type="entry name" value="PHOSPHOGLYCOLATE PHOSPHATASE"/>
    <property type="match status" value="1"/>
</dbReference>
<accession>A0A9D2PCT8</accession>
<organism evidence="1 2">
    <name type="scientific">Candidatus Lachnoclostridium pullistercoris</name>
    <dbReference type="NCBI Taxonomy" id="2838632"/>
    <lineage>
        <taxon>Bacteria</taxon>
        <taxon>Bacillati</taxon>
        <taxon>Bacillota</taxon>
        <taxon>Clostridia</taxon>
        <taxon>Lachnospirales</taxon>
        <taxon>Lachnospiraceae</taxon>
    </lineage>
</organism>
<dbReference type="InterPro" id="IPR023214">
    <property type="entry name" value="HAD_sf"/>
</dbReference>
<sequence>MGETRMERKKFLVCVDSDGCALDTMDAKHKLCFAPLMAEKWKMEEHRKEAEEVWNRISLYSSGRGINRFKGLELALAECAARGFLQEDLTDLSAWLSQTDTFSNESLEHQIGETDSPLLKKVLDWSITSNRTIAALPPSRPFPGVREALEEMSRQADLAVVSSANRESVESEWNRHGLIAFVKEIMAQDSGSKVRCISRLMAEGYDSSHVLMLGDAPGDKAAAEKNGALFFPIVAGREEESWARLRTEGFERFLAGTYRGEYGDGLLEEFWEALK</sequence>
<dbReference type="InterPro" id="IPR050155">
    <property type="entry name" value="HAD-like_hydrolase_sf"/>
</dbReference>
<dbReference type="EMBL" id="DWWL01000065">
    <property type="protein sequence ID" value="HJC48400.1"/>
    <property type="molecule type" value="Genomic_DNA"/>
</dbReference>
<keyword evidence="1" id="KW-0378">Hydrolase</keyword>
<evidence type="ECO:0000313" key="1">
    <source>
        <dbReference type="EMBL" id="HJC48400.1"/>
    </source>
</evidence>